<reference evidence="2" key="2">
    <citation type="submission" date="2015-03" db="EMBL/GenBank/DDBJ databases">
        <authorList>
            <consortium name="Pathogen Informatics"/>
            <person name="Murphy D."/>
        </authorList>
    </citation>
    <scope>NUCLEOTIDE SEQUENCE</scope>
    <source>
        <strain evidence="2">N09902308</strain>
    </source>
</reference>
<organism evidence="1 4">
    <name type="scientific">Mycobacterium tuberculosis</name>
    <dbReference type="NCBI Taxonomy" id="1773"/>
    <lineage>
        <taxon>Bacteria</taxon>
        <taxon>Bacillati</taxon>
        <taxon>Actinomycetota</taxon>
        <taxon>Actinomycetes</taxon>
        <taxon>Mycobacteriales</taxon>
        <taxon>Mycobacteriaceae</taxon>
        <taxon>Mycobacterium</taxon>
        <taxon>Mycobacterium tuberculosis complex</taxon>
    </lineage>
</organism>
<dbReference type="AlphaFoldDB" id="A0A654U540"/>
<reference evidence="3 4" key="1">
    <citation type="submission" date="2015-03" db="EMBL/GenBank/DDBJ databases">
        <authorList>
            <consortium name="Pathogen Informatics"/>
        </authorList>
    </citation>
    <scope>NUCLEOTIDE SEQUENCE [LARGE SCALE GENOMIC DNA]</scope>
    <source>
        <strain evidence="1 4">C09601061</strain>
        <strain evidence="3">N09902308</strain>
    </source>
</reference>
<dbReference type="Proteomes" id="UP000039021">
    <property type="component" value="Unassembled WGS sequence"/>
</dbReference>
<evidence type="ECO:0000313" key="3">
    <source>
        <dbReference type="Proteomes" id="UP000039021"/>
    </source>
</evidence>
<proteinExistence type="predicted"/>
<gene>
    <name evidence="1" type="ORF">ERS007657_03515</name>
    <name evidence="2" type="ORF">ERS007739_05124</name>
</gene>
<protein>
    <submittedName>
        <fullName evidence="1">Uncharacterized protein</fullName>
    </submittedName>
</protein>
<accession>A0A654U540</accession>
<evidence type="ECO:0000313" key="4">
    <source>
        <dbReference type="Proteomes" id="UP000046680"/>
    </source>
</evidence>
<evidence type="ECO:0000313" key="1">
    <source>
        <dbReference type="EMBL" id="CFS00350.1"/>
    </source>
</evidence>
<dbReference type="EMBL" id="CSBK01003748">
    <property type="protein sequence ID" value="CPB20216.1"/>
    <property type="molecule type" value="Genomic_DNA"/>
</dbReference>
<evidence type="ECO:0000313" key="2">
    <source>
        <dbReference type="EMBL" id="CPB20216.1"/>
    </source>
</evidence>
<dbReference type="Proteomes" id="UP000046680">
    <property type="component" value="Unassembled WGS sequence"/>
</dbReference>
<name>A0A654U540_MYCTX</name>
<dbReference type="EMBL" id="CGCX01001723">
    <property type="protein sequence ID" value="CFS00350.1"/>
    <property type="molecule type" value="Genomic_DNA"/>
</dbReference>
<sequence length="87" mass="9822">MCWQGLQIAHFEGGYRGALGGAEDDDFVSRRELRHDRGVQIRYALGHGDVIGQAIQPGEWEKLRWRFQERSGVSGMHGGDEPRSVLE</sequence>